<reference evidence="2 3" key="1">
    <citation type="submission" date="2019-03" db="EMBL/GenBank/DDBJ databases">
        <title>Single cell metagenomics reveals metabolic interactions within the superorganism composed of flagellate Streblomastix strix and complex community of Bacteroidetes bacteria on its surface.</title>
        <authorList>
            <person name="Treitli S.C."/>
            <person name="Kolisko M."/>
            <person name="Husnik F."/>
            <person name="Keeling P."/>
            <person name="Hampl V."/>
        </authorList>
    </citation>
    <scope>NUCLEOTIDE SEQUENCE [LARGE SCALE GENOMIC DNA]</scope>
    <source>
        <strain evidence="2">ST1C</strain>
    </source>
</reference>
<evidence type="ECO:0000313" key="3">
    <source>
        <dbReference type="Proteomes" id="UP000324800"/>
    </source>
</evidence>
<proteinExistence type="predicted"/>
<dbReference type="AlphaFoldDB" id="A0A5J4PSS7"/>
<gene>
    <name evidence="2" type="ORF">EZS28_056061</name>
</gene>
<sequence>MRKLKTHGGVAHRLFSDIREVCIDTNSISDCQQTESGEIQQGEVSNSMEFKLAANLHRQQQNTTCLSGTPGRKGCRSASESHIYQK</sequence>
<protein>
    <submittedName>
        <fullName evidence="2">Uncharacterized protein</fullName>
    </submittedName>
</protein>
<dbReference type="Proteomes" id="UP000324800">
    <property type="component" value="Unassembled WGS sequence"/>
</dbReference>
<evidence type="ECO:0000313" key="2">
    <source>
        <dbReference type="EMBL" id="KAA6311749.1"/>
    </source>
</evidence>
<name>A0A5J4PSS7_9EUKA</name>
<comment type="caution">
    <text evidence="2">The sequence shown here is derived from an EMBL/GenBank/DDBJ whole genome shotgun (WGS) entry which is preliminary data.</text>
</comment>
<organism evidence="2 3">
    <name type="scientific">Streblomastix strix</name>
    <dbReference type="NCBI Taxonomy" id="222440"/>
    <lineage>
        <taxon>Eukaryota</taxon>
        <taxon>Metamonada</taxon>
        <taxon>Preaxostyla</taxon>
        <taxon>Oxymonadida</taxon>
        <taxon>Streblomastigidae</taxon>
        <taxon>Streblomastix</taxon>
    </lineage>
</organism>
<feature type="region of interest" description="Disordered" evidence="1">
    <location>
        <begin position="61"/>
        <end position="86"/>
    </location>
</feature>
<dbReference type="EMBL" id="SNRW01049099">
    <property type="protein sequence ID" value="KAA6311749.1"/>
    <property type="molecule type" value="Genomic_DNA"/>
</dbReference>
<accession>A0A5J4PSS7</accession>
<evidence type="ECO:0000256" key="1">
    <source>
        <dbReference type="SAM" id="MobiDB-lite"/>
    </source>
</evidence>